<feature type="domain" description="ABC transporter" evidence="9">
    <location>
        <begin position="9"/>
        <end position="255"/>
    </location>
</feature>
<dbReference type="PANTHER" id="PTHR43790">
    <property type="entry name" value="CARBOHYDRATE TRANSPORT ATP-BINDING PROTEIN MG119-RELATED"/>
    <property type="match status" value="1"/>
</dbReference>
<feature type="domain" description="ABC transporter" evidence="9">
    <location>
        <begin position="265"/>
        <end position="506"/>
    </location>
</feature>
<dbReference type="GO" id="GO:0005524">
    <property type="term" value="F:ATP binding"/>
    <property type="evidence" value="ECO:0007669"/>
    <property type="project" value="UniProtKB-KW"/>
</dbReference>
<dbReference type="InterPro" id="IPR017871">
    <property type="entry name" value="ABC_transporter-like_CS"/>
</dbReference>
<evidence type="ECO:0000313" key="11">
    <source>
        <dbReference type="Proteomes" id="UP000621510"/>
    </source>
</evidence>
<dbReference type="InterPro" id="IPR003593">
    <property type="entry name" value="AAA+_ATPase"/>
</dbReference>
<keyword evidence="2" id="KW-1003">Cell membrane</keyword>
<dbReference type="RefSeq" id="WP_201854786.1">
    <property type="nucleotide sequence ID" value="NZ_JAERRG010000015.1"/>
</dbReference>
<dbReference type="PANTHER" id="PTHR43790:SF3">
    <property type="entry name" value="D-ALLOSE IMPORT ATP-BINDING PROTEIN ALSA-RELATED"/>
    <property type="match status" value="1"/>
</dbReference>
<reference evidence="10 11" key="1">
    <citation type="submission" date="2021-01" db="EMBL/GenBank/DDBJ databases">
        <title>WGS of actinomycetes isolated from Thailand.</title>
        <authorList>
            <person name="Thawai C."/>
        </authorList>
    </citation>
    <scope>NUCLEOTIDE SEQUENCE [LARGE SCALE GENOMIC DNA]</scope>
    <source>
        <strain evidence="10 11">CA3R110</strain>
    </source>
</reference>
<evidence type="ECO:0000256" key="2">
    <source>
        <dbReference type="ARBA" id="ARBA00022475"/>
    </source>
</evidence>
<evidence type="ECO:0000256" key="8">
    <source>
        <dbReference type="ARBA" id="ARBA00023136"/>
    </source>
</evidence>
<keyword evidence="6 10" id="KW-0067">ATP-binding</keyword>
<dbReference type="InterPro" id="IPR027417">
    <property type="entry name" value="P-loop_NTPase"/>
</dbReference>
<organism evidence="10 11">
    <name type="scientific">Streptomyces endocoffeicus</name>
    <dbReference type="NCBI Taxonomy" id="2898945"/>
    <lineage>
        <taxon>Bacteria</taxon>
        <taxon>Bacillati</taxon>
        <taxon>Actinomycetota</taxon>
        <taxon>Actinomycetes</taxon>
        <taxon>Kitasatosporales</taxon>
        <taxon>Streptomycetaceae</taxon>
        <taxon>Streptomyces</taxon>
    </lineage>
</organism>
<comment type="caution">
    <text evidence="10">The sequence shown here is derived from an EMBL/GenBank/DDBJ whole genome shotgun (WGS) entry which is preliminary data.</text>
</comment>
<dbReference type="PROSITE" id="PS50893">
    <property type="entry name" value="ABC_TRANSPORTER_2"/>
    <property type="match status" value="2"/>
</dbReference>
<dbReference type="EMBL" id="JAERRG010000015">
    <property type="protein sequence ID" value="MBL1116918.1"/>
    <property type="molecule type" value="Genomic_DNA"/>
</dbReference>
<dbReference type="SMART" id="SM00382">
    <property type="entry name" value="AAA"/>
    <property type="match status" value="2"/>
</dbReference>
<keyword evidence="8" id="KW-0472">Membrane</keyword>
<dbReference type="Proteomes" id="UP000621510">
    <property type="component" value="Unassembled WGS sequence"/>
</dbReference>
<evidence type="ECO:0000256" key="7">
    <source>
        <dbReference type="ARBA" id="ARBA00022967"/>
    </source>
</evidence>
<evidence type="ECO:0000313" key="10">
    <source>
        <dbReference type="EMBL" id="MBL1116918.1"/>
    </source>
</evidence>
<keyword evidence="3" id="KW-0762">Sugar transport</keyword>
<evidence type="ECO:0000256" key="4">
    <source>
        <dbReference type="ARBA" id="ARBA00022737"/>
    </source>
</evidence>
<keyword evidence="7" id="KW-1278">Translocase</keyword>
<keyword evidence="11" id="KW-1185">Reference proteome</keyword>
<dbReference type="InterPro" id="IPR050107">
    <property type="entry name" value="ABC_carbohydrate_import_ATPase"/>
</dbReference>
<dbReference type="CDD" id="cd03216">
    <property type="entry name" value="ABC_Carb_Monos_I"/>
    <property type="match status" value="1"/>
</dbReference>
<keyword evidence="5" id="KW-0547">Nucleotide-binding</keyword>
<proteinExistence type="predicted"/>
<dbReference type="PROSITE" id="PS00211">
    <property type="entry name" value="ABC_TRANSPORTER_1"/>
    <property type="match status" value="1"/>
</dbReference>
<keyword evidence="4" id="KW-0677">Repeat</keyword>
<evidence type="ECO:0000256" key="6">
    <source>
        <dbReference type="ARBA" id="ARBA00022840"/>
    </source>
</evidence>
<evidence type="ECO:0000256" key="1">
    <source>
        <dbReference type="ARBA" id="ARBA00022448"/>
    </source>
</evidence>
<dbReference type="Pfam" id="PF00005">
    <property type="entry name" value="ABC_tran"/>
    <property type="match status" value="2"/>
</dbReference>
<name>A0ABS1PWX8_9ACTN</name>
<accession>A0ABS1PWX8</accession>
<dbReference type="SUPFAM" id="SSF52540">
    <property type="entry name" value="P-loop containing nucleoside triphosphate hydrolases"/>
    <property type="match status" value="2"/>
</dbReference>
<dbReference type="Gene3D" id="3.40.50.300">
    <property type="entry name" value="P-loop containing nucleotide triphosphate hydrolases"/>
    <property type="match status" value="2"/>
</dbReference>
<keyword evidence="1" id="KW-0813">Transport</keyword>
<dbReference type="InterPro" id="IPR003439">
    <property type="entry name" value="ABC_transporter-like_ATP-bd"/>
</dbReference>
<evidence type="ECO:0000259" key="9">
    <source>
        <dbReference type="PROSITE" id="PS50893"/>
    </source>
</evidence>
<evidence type="ECO:0000256" key="5">
    <source>
        <dbReference type="ARBA" id="ARBA00022741"/>
    </source>
</evidence>
<evidence type="ECO:0000256" key="3">
    <source>
        <dbReference type="ARBA" id="ARBA00022597"/>
    </source>
</evidence>
<protein>
    <submittedName>
        <fullName evidence="10">Sugar ABC transporter ATP-binding protein</fullName>
    </submittedName>
</protein>
<gene>
    <name evidence="10" type="ORF">JK364_31715</name>
</gene>
<sequence>MTEEPPPLAEARGITKRYGPTVALRDAGIAVRAGASHGLVGRNGAGKSTLVAILTGLERPDAGTVAYDGEPAPAPADRAAWDRRVACVHQRSTVIGELTVAENLFLGRRPVTSRGLPVSWRRLRREARALLDTWGVAVPESAVARVLSVEDAKLVEIARALSRGTRFIILDEPTAQLDGRAAARLFGHMRRLQDAGVTFLYISHRLGEIYEVCRTVTVLRDARRIVTAPVGELPTRALIEAMTGGPAEPYRAPAPAAPAPPRPGAPGPMAVRVDRLSGPYFHDVSLTLAAGEVVGLAGLAGSGSHQLGAALAGLHRPTGGRIEILGRPLRTGSVPAALAAGVGCLPRDRHTEGLVPQLSVAENITMPVSGRLGPGGLIRPSVRDALARRAIDELEITTEGPAQPVTALSGGNQQKVAMARALATDPRVLVLIDPTAGVDVRSRRALLDVALRARAQGRAVLLVSDQPEDLRACDRVLVMAGGFMTAAYEAGWAERELIAAIEGIPPGHG</sequence>
<dbReference type="CDD" id="cd03215">
    <property type="entry name" value="ABC_Carb_Monos_II"/>
    <property type="match status" value="1"/>
</dbReference>